<keyword evidence="1" id="KW-0547">Nucleotide-binding</keyword>
<comment type="caution">
    <text evidence="4">The sequence shown here is derived from an EMBL/GenBank/DDBJ whole genome shotgun (WGS) entry which is preliminary data.</text>
</comment>
<dbReference type="Pfam" id="PF01926">
    <property type="entry name" value="MMR_HSR1"/>
    <property type="match status" value="1"/>
</dbReference>
<dbReference type="Gene3D" id="3.40.50.300">
    <property type="entry name" value="P-loop containing nucleotide triphosphate hydrolases"/>
    <property type="match status" value="1"/>
</dbReference>
<evidence type="ECO:0000313" key="5">
    <source>
        <dbReference type="Proteomes" id="UP001331761"/>
    </source>
</evidence>
<dbReference type="GO" id="GO:0046872">
    <property type="term" value="F:metal ion binding"/>
    <property type="evidence" value="ECO:0007669"/>
    <property type="project" value="UniProtKB-KW"/>
</dbReference>
<comment type="cofactor">
    <cofactor evidence="2">
        <name>Mg(2+)</name>
        <dbReference type="ChEBI" id="CHEBI:18420"/>
    </cofactor>
</comment>
<sequence>RLCYSFHVLSIFFGFFKSRIYRTPFSIHFQHELFNIFRVPIYDRYNIVLSIFKHYARTAEAHLQIQLAEIPYIKNRLHYLHKYRSASEVLHIERQPERANVDEFEVLRLREQSLRKKLQQVVEKNTGKAAEDSREAAMVAVVGYTNSGKTSLVKCLTGAESLNPKDRLFATLDTTRHAARLPSGRKVVFTDTIGFLSDLPMHLLAAFQATLSHVVLADVIIHIRDISNPDWAAQSEDVEKTLEQIGLSPDRLTEVIVADNKIDVHGVPLKSSPGATRISCKTSEGIDDLIEKVDKMVLQATGCKLRRLKLKCSSPAITYLYKEGFVSREPSPADSHLVFDVFMNDAEFARFQKFTGALKRKPPQPNS</sequence>
<dbReference type="PANTHER" id="PTHR10229">
    <property type="entry name" value="GTP-BINDING PROTEIN HFLX"/>
    <property type="match status" value="1"/>
</dbReference>
<feature type="binding site" evidence="1">
    <location>
        <begin position="143"/>
        <end position="150"/>
    </location>
    <ligand>
        <name>GTP</name>
        <dbReference type="ChEBI" id="CHEBI:37565"/>
    </ligand>
</feature>
<organism evidence="4 5">
    <name type="scientific">Trichostrongylus colubriformis</name>
    <name type="common">Black scour worm</name>
    <dbReference type="NCBI Taxonomy" id="6319"/>
    <lineage>
        <taxon>Eukaryota</taxon>
        <taxon>Metazoa</taxon>
        <taxon>Ecdysozoa</taxon>
        <taxon>Nematoda</taxon>
        <taxon>Chromadorea</taxon>
        <taxon>Rhabditida</taxon>
        <taxon>Rhabditina</taxon>
        <taxon>Rhabditomorpha</taxon>
        <taxon>Strongyloidea</taxon>
        <taxon>Trichostrongylidae</taxon>
        <taxon>Trichostrongylus</taxon>
    </lineage>
</organism>
<gene>
    <name evidence="4" type="ORF">GCK32_010241</name>
</gene>
<dbReference type="PIRSF" id="PIRSF006809">
    <property type="entry name" value="GTP-binding_hflX_prd"/>
    <property type="match status" value="1"/>
</dbReference>
<feature type="binding site" evidence="1">
    <location>
        <begin position="279"/>
        <end position="281"/>
    </location>
    <ligand>
        <name>GTP</name>
        <dbReference type="ChEBI" id="CHEBI:37565"/>
    </ligand>
</feature>
<protein>
    <submittedName>
        <fullName evidence="4">Hflx-type G domain-containing protein</fullName>
    </submittedName>
</protein>
<reference evidence="4 5" key="1">
    <citation type="submission" date="2019-10" db="EMBL/GenBank/DDBJ databases">
        <title>Assembly and Annotation for the nematode Trichostrongylus colubriformis.</title>
        <authorList>
            <person name="Martin J."/>
        </authorList>
    </citation>
    <scope>NUCLEOTIDE SEQUENCE [LARGE SCALE GENOMIC DNA]</scope>
    <source>
        <strain evidence="4">G859</strain>
        <tissue evidence="4">Whole worm</tissue>
    </source>
</reference>
<evidence type="ECO:0000256" key="1">
    <source>
        <dbReference type="PIRSR" id="PIRSR006809-1"/>
    </source>
</evidence>
<name>A0AAN8FJL8_TRICO</name>
<dbReference type="InterPro" id="IPR030394">
    <property type="entry name" value="G_HFLX_dom"/>
</dbReference>
<dbReference type="GO" id="GO:0005525">
    <property type="term" value="F:GTP binding"/>
    <property type="evidence" value="ECO:0007669"/>
    <property type="project" value="UniProtKB-KW"/>
</dbReference>
<evidence type="ECO:0000259" key="3">
    <source>
        <dbReference type="PROSITE" id="PS51705"/>
    </source>
</evidence>
<feature type="binding site" evidence="1">
    <location>
        <begin position="169"/>
        <end position="173"/>
    </location>
    <ligand>
        <name>GTP</name>
        <dbReference type="ChEBI" id="CHEBI:37565"/>
    </ligand>
</feature>
<keyword evidence="2" id="KW-0460">Magnesium</keyword>
<dbReference type="GO" id="GO:0005737">
    <property type="term" value="C:cytoplasm"/>
    <property type="evidence" value="ECO:0007669"/>
    <property type="project" value="TreeGrafter"/>
</dbReference>
<dbReference type="FunFam" id="3.40.50.300:FF:000886">
    <property type="entry name" value="Putative GTP-binding protein 6"/>
    <property type="match status" value="1"/>
</dbReference>
<dbReference type="CDD" id="cd01878">
    <property type="entry name" value="HflX"/>
    <property type="match status" value="1"/>
</dbReference>
<dbReference type="GO" id="GO:0043022">
    <property type="term" value="F:ribosome binding"/>
    <property type="evidence" value="ECO:0007669"/>
    <property type="project" value="TreeGrafter"/>
</dbReference>
<dbReference type="Gene3D" id="3.40.50.11060">
    <property type="entry name" value="GTPase HflX, N-terminal domain"/>
    <property type="match status" value="1"/>
</dbReference>
<dbReference type="PROSITE" id="PS51705">
    <property type="entry name" value="G_HFLX"/>
    <property type="match status" value="1"/>
</dbReference>
<feature type="binding site" evidence="1">
    <location>
        <begin position="260"/>
        <end position="263"/>
    </location>
    <ligand>
        <name>GTP</name>
        <dbReference type="ChEBI" id="CHEBI:37565"/>
    </ligand>
</feature>
<feature type="non-terminal residue" evidence="4">
    <location>
        <position position="1"/>
    </location>
</feature>
<keyword evidence="1" id="KW-0342">GTP-binding</keyword>
<feature type="binding site" evidence="2">
    <location>
        <position position="171"/>
    </location>
    <ligand>
        <name>Mg(2+)</name>
        <dbReference type="ChEBI" id="CHEBI:18420"/>
    </ligand>
</feature>
<keyword evidence="5" id="KW-1185">Reference proteome</keyword>
<dbReference type="EMBL" id="WIXE01010158">
    <property type="protein sequence ID" value="KAK5977799.1"/>
    <property type="molecule type" value="Genomic_DNA"/>
</dbReference>
<dbReference type="PANTHER" id="PTHR10229:SF0">
    <property type="entry name" value="GTP-BINDING PROTEIN 6-RELATED"/>
    <property type="match status" value="1"/>
</dbReference>
<dbReference type="InterPro" id="IPR006073">
    <property type="entry name" value="GTP-bd"/>
</dbReference>
<accession>A0AAN8FJL8</accession>
<evidence type="ECO:0000313" key="4">
    <source>
        <dbReference type="EMBL" id="KAK5977799.1"/>
    </source>
</evidence>
<keyword evidence="2" id="KW-0479">Metal-binding</keyword>
<feature type="binding site" evidence="2">
    <location>
        <position position="150"/>
    </location>
    <ligand>
        <name>Mg(2+)</name>
        <dbReference type="ChEBI" id="CHEBI:18420"/>
    </ligand>
</feature>
<dbReference type="InterPro" id="IPR042108">
    <property type="entry name" value="GTPase_HflX_N_sf"/>
</dbReference>
<dbReference type="SUPFAM" id="SSF52540">
    <property type="entry name" value="P-loop containing nucleoside triphosphate hydrolases"/>
    <property type="match status" value="1"/>
</dbReference>
<proteinExistence type="predicted"/>
<feature type="domain" description="Hflx-type G" evidence="3">
    <location>
        <begin position="137"/>
        <end position="301"/>
    </location>
</feature>
<evidence type="ECO:0000256" key="2">
    <source>
        <dbReference type="PIRSR" id="PIRSR006809-2"/>
    </source>
</evidence>
<dbReference type="InterPro" id="IPR027417">
    <property type="entry name" value="P-loop_NTPase"/>
</dbReference>
<feature type="binding site" evidence="1">
    <location>
        <begin position="191"/>
        <end position="194"/>
    </location>
    <ligand>
        <name>GTP</name>
        <dbReference type="ChEBI" id="CHEBI:37565"/>
    </ligand>
</feature>
<dbReference type="Proteomes" id="UP001331761">
    <property type="component" value="Unassembled WGS sequence"/>
</dbReference>
<dbReference type="InterPro" id="IPR016496">
    <property type="entry name" value="GTPase_HflX"/>
</dbReference>
<dbReference type="AlphaFoldDB" id="A0AAN8FJL8"/>